<dbReference type="GO" id="GO:0016787">
    <property type="term" value="F:hydrolase activity"/>
    <property type="evidence" value="ECO:0007669"/>
    <property type="project" value="UniProtKB-KW"/>
</dbReference>
<comment type="similarity">
    <text evidence="3">Belongs to the AAA ATPase family.</text>
</comment>
<dbReference type="PROSITE" id="PS00674">
    <property type="entry name" value="AAA"/>
    <property type="match status" value="1"/>
</dbReference>
<gene>
    <name evidence="6" type="ORF">BDV36DRAFT_292253</name>
</gene>
<proteinExistence type="inferred from homology"/>
<evidence type="ECO:0000313" key="7">
    <source>
        <dbReference type="Proteomes" id="UP000325395"/>
    </source>
</evidence>
<name>A0ABQ6WWX9_9EURO</name>
<evidence type="ECO:0000259" key="4">
    <source>
        <dbReference type="Pfam" id="PF00004"/>
    </source>
</evidence>
<dbReference type="Gene3D" id="3.40.50.300">
    <property type="entry name" value="P-loop containing nucleotide triphosphate hydrolases"/>
    <property type="match status" value="1"/>
</dbReference>
<evidence type="ECO:0000313" key="6">
    <source>
        <dbReference type="EMBL" id="KAE8421605.1"/>
    </source>
</evidence>
<dbReference type="Proteomes" id="UP000325395">
    <property type="component" value="Unassembled WGS sequence"/>
</dbReference>
<dbReference type="InterPro" id="IPR057495">
    <property type="entry name" value="AAA_lid_BCS1"/>
</dbReference>
<reference evidence="6 7" key="1">
    <citation type="submission" date="2019-04" db="EMBL/GenBank/DDBJ databases">
        <authorList>
            <consortium name="DOE Joint Genome Institute"/>
            <person name="Mondo S."/>
            <person name="Kjaerbolling I."/>
            <person name="Vesth T."/>
            <person name="Frisvad J.C."/>
            <person name="Nybo J.L."/>
            <person name="Theobald S."/>
            <person name="Kildgaard S."/>
            <person name="Isbrandt T."/>
            <person name="Kuo A."/>
            <person name="Sato A."/>
            <person name="Lyhne E.K."/>
            <person name="Kogle M.E."/>
            <person name="Wiebenga A."/>
            <person name="Kun R.S."/>
            <person name="Lubbers R.J."/>
            <person name="Makela M.R."/>
            <person name="Barry K."/>
            <person name="Chovatia M."/>
            <person name="Clum A."/>
            <person name="Daum C."/>
            <person name="Haridas S."/>
            <person name="He G."/>
            <person name="LaButti K."/>
            <person name="Lipzen A."/>
            <person name="Riley R."/>
            <person name="Salamov A."/>
            <person name="Simmons B.A."/>
            <person name="Magnuson J.K."/>
            <person name="Henrissat B."/>
            <person name="Mortensen U.H."/>
            <person name="Larsen T.O."/>
            <person name="Devries R.P."/>
            <person name="Grigoriev I.V."/>
            <person name="Machida M."/>
            <person name="Baker S.E."/>
            <person name="Andersen M.R."/>
            <person name="Cantor M.N."/>
            <person name="Hua S.X."/>
        </authorList>
    </citation>
    <scope>NUCLEOTIDE SEQUENCE [LARGE SCALE GENOMIC DNA]</scope>
    <source>
        <strain evidence="6 7">CBS 117616</strain>
    </source>
</reference>
<sequence length="374" mass="40503">MGKTSLTSALAGLFGLNIYVLSLLDPHLNESKLMKLMSDIIPSRCIVLLEDVDAAGLGRRNLRGEEIKTAADSLKLGAADFSATQLYTPPPSGAQTPIRTISLSGLLNAIDGVSAQEGRILIMTTNSPESLDAALVRPGRVDMHVDFQLPSLDQMRELFINMYSDLSIDVSEQTKDPAPSLDAMADTFASSIPERSVSLARLQGYLLQYKQCPQEASGGAAEWANQTLITLIKIASRFITQKPHSRHLGLSSISGSPRVYVIVVGPGPTQSGLGRDFQQQSSLGVRVADNTMNLMMQTSEQGARTYISGLMLGEQGHAQFGQWDSLNRPAKWCSDPNALMRSERVWVSVLTAVERDFPGAEKLVARVRDGVSSQ</sequence>
<keyword evidence="2 3" id="KW-0067">ATP-binding</keyword>
<dbReference type="Pfam" id="PF00004">
    <property type="entry name" value="AAA"/>
    <property type="match status" value="1"/>
</dbReference>
<keyword evidence="7" id="KW-1185">Reference proteome</keyword>
<keyword evidence="6" id="KW-0378">Hydrolase</keyword>
<organism evidence="6 7">
    <name type="scientific">Aspergillus pseudocaelatus</name>
    <dbReference type="NCBI Taxonomy" id="1825620"/>
    <lineage>
        <taxon>Eukaryota</taxon>
        <taxon>Fungi</taxon>
        <taxon>Dikarya</taxon>
        <taxon>Ascomycota</taxon>
        <taxon>Pezizomycotina</taxon>
        <taxon>Eurotiomycetes</taxon>
        <taxon>Eurotiomycetidae</taxon>
        <taxon>Eurotiales</taxon>
        <taxon>Aspergillaceae</taxon>
        <taxon>Aspergillus</taxon>
        <taxon>Aspergillus subgen. Circumdati</taxon>
    </lineage>
</organism>
<dbReference type="InterPro" id="IPR003959">
    <property type="entry name" value="ATPase_AAA_core"/>
</dbReference>
<dbReference type="PANTHER" id="PTHR23070">
    <property type="entry name" value="BCS1 AAA-TYPE ATPASE"/>
    <property type="match status" value="1"/>
</dbReference>
<protein>
    <submittedName>
        <fullName evidence="6">P-loop containing nucleoside triphosphate hydrolase protein</fullName>
    </submittedName>
</protein>
<dbReference type="InterPro" id="IPR003960">
    <property type="entry name" value="ATPase_AAA_CS"/>
</dbReference>
<evidence type="ECO:0000259" key="5">
    <source>
        <dbReference type="Pfam" id="PF25426"/>
    </source>
</evidence>
<dbReference type="InterPro" id="IPR050747">
    <property type="entry name" value="Mitochondrial_chaperone_BCS1"/>
</dbReference>
<evidence type="ECO:0000256" key="1">
    <source>
        <dbReference type="ARBA" id="ARBA00022741"/>
    </source>
</evidence>
<keyword evidence="1 3" id="KW-0547">Nucleotide-binding</keyword>
<dbReference type="SUPFAM" id="SSF52540">
    <property type="entry name" value="P-loop containing nucleoside triphosphate hydrolases"/>
    <property type="match status" value="1"/>
</dbReference>
<dbReference type="InterPro" id="IPR027417">
    <property type="entry name" value="P-loop_NTPase"/>
</dbReference>
<evidence type="ECO:0000256" key="2">
    <source>
        <dbReference type="ARBA" id="ARBA00022840"/>
    </source>
</evidence>
<dbReference type="Pfam" id="PF25426">
    <property type="entry name" value="AAA_lid_BCS1"/>
    <property type="match status" value="1"/>
</dbReference>
<accession>A0ABQ6WWX9</accession>
<feature type="domain" description="ATPase AAA-type core" evidence="4">
    <location>
        <begin position="102"/>
        <end position="148"/>
    </location>
</feature>
<evidence type="ECO:0000256" key="3">
    <source>
        <dbReference type="RuleBase" id="RU003651"/>
    </source>
</evidence>
<dbReference type="EMBL" id="ML735700">
    <property type="protein sequence ID" value="KAE8421605.1"/>
    <property type="molecule type" value="Genomic_DNA"/>
</dbReference>
<feature type="domain" description="Mitochondrial chaperone BCS1-like ATPase lid" evidence="5">
    <location>
        <begin position="153"/>
        <end position="217"/>
    </location>
</feature>